<dbReference type="PROSITE" id="PS50297">
    <property type="entry name" value="ANK_REP_REGION"/>
    <property type="match status" value="8"/>
</dbReference>
<accession>A0A7S2IIJ3</accession>
<evidence type="ECO:0000313" key="4">
    <source>
        <dbReference type="EMBL" id="CAD9520561.1"/>
    </source>
</evidence>
<proteinExistence type="predicted"/>
<dbReference type="EMBL" id="HBGU01063011">
    <property type="protein sequence ID" value="CAD9520561.1"/>
    <property type="molecule type" value="Transcribed_RNA"/>
</dbReference>
<evidence type="ECO:0000256" key="2">
    <source>
        <dbReference type="ARBA" id="ARBA00023043"/>
    </source>
</evidence>
<feature type="repeat" description="ANK" evidence="3">
    <location>
        <begin position="130"/>
        <end position="162"/>
    </location>
</feature>
<protein>
    <submittedName>
        <fullName evidence="4">Uncharacterized protein</fullName>
    </submittedName>
</protein>
<dbReference type="SUPFAM" id="SSF48403">
    <property type="entry name" value="Ankyrin repeat"/>
    <property type="match status" value="2"/>
</dbReference>
<feature type="repeat" description="ANK" evidence="3">
    <location>
        <begin position="229"/>
        <end position="261"/>
    </location>
</feature>
<feature type="repeat" description="ANK" evidence="3">
    <location>
        <begin position="61"/>
        <end position="93"/>
    </location>
</feature>
<dbReference type="PANTHER" id="PTHR24198:SF165">
    <property type="entry name" value="ANKYRIN REPEAT-CONTAINING PROTEIN-RELATED"/>
    <property type="match status" value="1"/>
</dbReference>
<gene>
    <name evidence="4" type="ORF">CBRE1094_LOCUS34330</name>
</gene>
<dbReference type="GO" id="GO:0005737">
    <property type="term" value="C:cytoplasm"/>
    <property type="evidence" value="ECO:0007669"/>
    <property type="project" value="TreeGrafter"/>
</dbReference>
<dbReference type="InterPro" id="IPR002110">
    <property type="entry name" value="Ankyrin_rpt"/>
</dbReference>
<dbReference type="Gene3D" id="1.25.40.20">
    <property type="entry name" value="Ankyrin repeat-containing domain"/>
    <property type="match status" value="5"/>
</dbReference>
<dbReference type="PANTHER" id="PTHR24198">
    <property type="entry name" value="ANKYRIN REPEAT AND PROTEIN KINASE DOMAIN-CONTAINING PROTEIN"/>
    <property type="match status" value="1"/>
</dbReference>
<dbReference type="AlphaFoldDB" id="A0A7S2IIJ3"/>
<dbReference type="InterPro" id="IPR036770">
    <property type="entry name" value="Ankyrin_rpt-contain_sf"/>
</dbReference>
<keyword evidence="1" id="KW-0677">Repeat</keyword>
<name>A0A7S2IIJ3_9EUKA</name>
<feature type="repeat" description="ANK" evidence="3">
    <location>
        <begin position="401"/>
        <end position="433"/>
    </location>
</feature>
<feature type="repeat" description="ANK" evidence="3">
    <location>
        <begin position="196"/>
        <end position="228"/>
    </location>
</feature>
<dbReference type="Pfam" id="PF12796">
    <property type="entry name" value="Ank_2"/>
    <property type="match status" value="5"/>
</dbReference>
<feature type="repeat" description="ANK" evidence="3">
    <location>
        <begin position="299"/>
        <end position="331"/>
    </location>
</feature>
<dbReference type="PRINTS" id="PR01415">
    <property type="entry name" value="ANKYRIN"/>
</dbReference>
<reference evidence="4" key="1">
    <citation type="submission" date="2021-01" db="EMBL/GenBank/DDBJ databases">
        <authorList>
            <person name="Corre E."/>
            <person name="Pelletier E."/>
            <person name="Niang G."/>
            <person name="Scheremetjew M."/>
            <person name="Finn R."/>
            <person name="Kale V."/>
            <person name="Holt S."/>
            <person name="Cochrane G."/>
            <person name="Meng A."/>
            <person name="Brown T."/>
            <person name="Cohen L."/>
        </authorList>
    </citation>
    <scope>NUCLEOTIDE SEQUENCE</scope>
    <source>
        <strain evidence="4">UTEX LB 985</strain>
    </source>
</reference>
<sequence>MAASENGSVPIVQALIKVGAKVNAARYDGLTALMAGCGQTNTALVKVLLDSGADPNMMDTRGVTACHMAAEVGGVDIVTSLVQAGADCTVMAHTAAITPLIVAAAAGEEEMVALLLAITTKVDDLHSDKSAMTALMAAASNGSIPIVQEILDAGAEVNKRNTDGVTALMHAAVLSHVDVVTHLLAAGADLHATDNDGFDALVAAATGGSATVSALLLEKGLDVNVMAGSGGAPLMIAAKAGATDCVKVLLEANANVDALAKPSEAFSAEITALQAQSEEGMTEAEVDAKRQRIDAYFEAGTTALMHAAALGHTDVIQLLVDAGADASLKDASGQTPLIYAANSGCSKCVITLLESKTANPNDMVGEGENAMPLLVHAMASGAEGISELLIKHGANVDAVEGGVAPLLLAAQAGSTKLLTQLIEKGVDLTAKSESGVTPLMILAAAGHSRGVKLLIDAAKSAEGVTEEIIAAYVDATTENGTAALHTAARQAHVKVVTELVGAGASVHTRDLGGQTALGSAYDGLQAVAKYVEEALQEYAATADRKLGNDMLGRAGAPHIDVMEALLDKGAESSLIDKEGNTVDAWGVVQKFRALAENKVQDEDGSKDEL</sequence>
<feature type="repeat" description="ANK" evidence="3">
    <location>
        <begin position="479"/>
        <end position="511"/>
    </location>
</feature>
<feature type="repeat" description="ANK" evidence="3">
    <location>
        <begin position="28"/>
        <end position="60"/>
    </location>
</feature>
<keyword evidence="2 3" id="KW-0040">ANK repeat</keyword>
<evidence type="ECO:0000256" key="1">
    <source>
        <dbReference type="ARBA" id="ARBA00022737"/>
    </source>
</evidence>
<feature type="repeat" description="ANK" evidence="3">
    <location>
        <begin position="163"/>
        <end position="195"/>
    </location>
</feature>
<dbReference type="SMART" id="SM00248">
    <property type="entry name" value="ANK"/>
    <property type="match status" value="14"/>
</dbReference>
<dbReference type="PROSITE" id="PS50088">
    <property type="entry name" value="ANK_REPEAT"/>
    <property type="match status" value="9"/>
</dbReference>
<organism evidence="4">
    <name type="scientific">Haptolina brevifila</name>
    <dbReference type="NCBI Taxonomy" id="156173"/>
    <lineage>
        <taxon>Eukaryota</taxon>
        <taxon>Haptista</taxon>
        <taxon>Haptophyta</taxon>
        <taxon>Prymnesiophyceae</taxon>
        <taxon>Prymnesiales</taxon>
        <taxon>Prymnesiaceae</taxon>
        <taxon>Haptolina</taxon>
    </lineage>
</organism>
<evidence type="ECO:0000256" key="3">
    <source>
        <dbReference type="PROSITE-ProRule" id="PRU00023"/>
    </source>
</evidence>